<dbReference type="EMBL" id="BJUA01000022">
    <property type="protein sequence ID" value="GEK19302.1"/>
    <property type="molecule type" value="Genomic_DNA"/>
</dbReference>
<comment type="caution">
    <text evidence="3">The sequence shown here is derived from an EMBL/GenBank/DDBJ whole genome shotgun (WGS) entry which is preliminary data.</text>
</comment>
<evidence type="ECO:0000313" key="4">
    <source>
        <dbReference type="Proteomes" id="UP000321386"/>
    </source>
</evidence>
<evidence type="ECO:0000313" key="3">
    <source>
        <dbReference type="EMBL" id="GEK19302.1"/>
    </source>
</evidence>
<feature type="compositionally biased region" description="Polar residues" evidence="1">
    <location>
        <begin position="1"/>
        <end position="16"/>
    </location>
</feature>
<evidence type="ECO:0008006" key="5">
    <source>
        <dbReference type="Google" id="ProtNLM"/>
    </source>
</evidence>
<name>A0A510UX96_9CELL</name>
<keyword evidence="4" id="KW-1185">Reference proteome</keyword>
<sequence>MSAQSTVTENAQTSTEGAPPPPRVNKRARLFGTLLLVLGAIMIVGGVGAWGAVTQGLWQEKVHVTDTAPAFVGERVDAPWEAWAQSEGIRTDLQEMTDGRTYAEIDREDPIRPAVATGTFLRASLMTSVIAFGVSLAVVGVGVGFVIGGLGLRSLARRDGTLPA</sequence>
<feature type="region of interest" description="Disordered" evidence="1">
    <location>
        <begin position="1"/>
        <end position="24"/>
    </location>
</feature>
<feature type="transmembrane region" description="Helical" evidence="2">
    <location>
        <begin position="30"/>
        <end position="53"/>
    </location>
</feature>
<keyword evidence="2" id="KW-0812">Transmembrane</keyword>
<organism evidence="3 4">
    <name type="scientific">Cellulomonas persica</name>
    <dbReference type="NCBI Taxonomy" id="76861"/>
    <lineage>
        <taxon>Bacteria</taxon>
        <taxon>Bacillati</taxon>
        <taxon>Actinomycetota</taxon>
        <taxon>Actinomycetes</taxon>
        <taxon>Micrococcales</taxon>
        <taxon>Cellulomonadaceae</taxon>
        <taxon>Cellulomonas</taxon>
    </lineage>
</organism>
<keyword evidence="2" id="KW-0472">Membrane</keyword>
<gene>
    <name evidence="3" type="ORF">CPE01_30350</name>
</gene>
<accession>A0A510UX96</accession>
<dbReference type="Proteomes" id="UP000321386">
    <property type="component" value="Unassembled WGS sequence"/>
</dbReference>
<feature type="transmembrane region" description="Helical" evidence="2">
    <location>
        <begin position="129"/>
        <end position="152"/>
    </location>
</feature>
<evidence type="ECO:0000256" key="1">
    <source>
        <dbReference type="SAM" id="MobiDB-lite"/>
    </source>
</evidence>
<dbReference type="OrthoDB" id="5243687at2"/>
<evidence type="ECO:0000256" key="2">
    <source>
        <dbReference type="SAM" id="Phobius"/>
    </source>
</evidence>
<protein>
    <recommendedName>
        <fullName evidence="5">Aromatic ring-opening dioxygenase LigA</fullName>
    </recommendedName>
</protein>
<dbReference type="AlphaFoldDB" id="A0A510UX96"/>
<keyword evidence="2" id="KW-1133">Transmembrane helix</keyword>
<reference evidence="3 4" key="1">
    <citation type="submission" date="2019-07" db="EMBL/GenBank/DDBJ databases">
        <title>Whole genome shotgun sequence of Cellulomonas persica NBRC 101101.</title>
        <authorList>
            <person name="Hosoyama A."/>
            <person name="Uohara A."/>
            <person name="Ohji S."/>
            <person name="Ichikawa N."/>
        </authorList>
    </citation>
    <scope>NUCLEOTIDE SEQUENCE [LARGE SCALE GENOMIC DNA]</scope>
    <source>
        <strain evidence="3 4">NBRC 101101</strain>
    </source>
</reference>
<proteinExistence type="predicted"/>
<dbReference type="RefSeq" id="WP_146807662.1">
    <property type="nucleotide sequence ID" value="NZ_BJUA01000022.1"/>
</dbReference>